<comment type="caution">
    <text evidence="1">The sequence shown here is derived from an EMBL/GenBank/DDBJ whole genome shotgun (WGS) entry which is preliminary data.</text>
</comment>
<proteinExistence type="predicted"/>
<dbReference type="Proteomes" id="UP000281547">
    <property type="component" value="Unassembled WGS sequence"/>
</dbReference>
<evidence type="ECO:0000313" key="1">
    <source>
        <dbReference type="EMBL" id="RUT32657.1"/>
    </source>
</evidence>
<name>A0A433XEW3_9HYPH</name>
<gene>
    <name evidence="1" type="ORF">EMQ25_05790</name>
</gene>
<reference evidence="1 2" key="1">
    <citation type="journal article" date="2016" name="Int. J. Syst. Evol. Microbiol.">
        <title>Arsenicitalea aurantiaca gen. nov., sp. nov., a new member of the family Hyphomicrobiaceae, isolated from high-arsenic sediment.</title>
        <authorList>
            <person name="Mu Y."/>
            <person name="Zhou L."/>
            <person name="Zeng X.C."/>
            <person name="Liu L."/>
            <person name="Pan Y."/>
            <person name="Chen X."/>
            <person name="Wang J."/>
            <person name="Li S."/>
            <person name="Li W.J."/>
            <person name="Wang Y."/>
        </authorList>
    </citation>
    <scope>NUCLEOTIDE SEQUENCE [LARGE SCALE GENOMIC DNA]</scope>
    <source>
        <strain evidence="1 2">42-50</strain>
    </source>
</reference>
<dbReference type="EMBL" id="RZNJ01000002">
    <property type="protein sequence ID" value="RUT32657.1"/>
    <property type="molecule type" value="Genomic_DNA"/>
</dbReference>
<accession>A0A433XEW3</accession>
<evidence type="ECO:0000313" key="2">
    <source>
        <dbReference type="Proteomes" id="UP000281547"/>
    </source>
</evidence>
<organism evidence="1 2">
    <name type="scientific">Arsenicitalea aurantiaca</name>
    <dbReference type="NCBI Taxonomy" id="1783274"/>
    <lineage>
        <taxon>Bacteria</taxon>
        <taxon>Pseudomonadati</taxon>
        <taxon>Pseudomonadota</taxon>
        <taxon>Alphaproteobacteria</taxon>
        <taxon>Hyphomicrobiales</taxon>
        <taxon>Devosiaceae</taxon>
        <taxon>Arsenicitalea</taxon>
    </lineage>
</organism>
<sequence>MSGPEWKLSDDLKTVTITFPTSPPVQFVLDAAAVDDLLRNLGELRAHMTPPVPADYQIGQKVAAIPDPRWYTEPEMLSGDSLIHVRDPRFGWLHYLLPRASAQQLAQYLTRQAEDEPCPPTRPN</sequence>
<dbReference type="AlphaFoldDB" id="A0A433XEW3"/>
<protein>
    <submittedName>
        <fullName evidence="1">Uncharacterized protein</fullName>
    </submittedName>
</protein>
<keyword evidence="2" id="KW-1185">Reference proteome</keyword>